<dbReference type="SUPFAM" id="SSF53335">
    <property type="entry name" value="S-adenosyl-L-methionine-dependent methyltransferases"/>
    <property type="match status" value="1"/>
</dbReference>
<dbReference type="AlphaFoldDB" id="A0A2L1TZF5"/>
<accession>A0A8B6WYM5</accession>
<dbReference type="InterPro" id="IPR007536">
    <property type="entry name" value="16SrRNA_methylTrfase_J"/>
</dbReference>
<organism evidence="1 3">
    <name type="scientific">Paenibacillus larvae subsp. larvae</name>
    <dbReference type="NCBI Taxonomy" id="147375"/>
    <lineage>
        <taxon>Bacteria</taxon>
        <taxon>Bacillati</taxon>
        <taxon>Bacillota</taxon>
        <taxon>Bacilli</taxon>
        <taxon>Bacillales</taxon>
        <taxon>Paenibacillaceae</taxon>
        <taxon>Paenibacillus</taxon>
    </lineage>
</organism>
<dbReference type="Gene3D" id="3.40.50.150">
    <property type="entry name" value="Vaccinia Virus protein VP39"/>
    <property type="match status" value="1"/>
</dbReference>
<dbReference type="STRING" id="147375.BXP28_11585"/>
<dbReference type="Pfam" id="PF04445">
    <property type="entry name" value="SAM_MT"/>
    <property type="match status" value="1"/>
</dbReference>
<protein>
    <submittedName>
        <fullName evidence="1">Methyltransferase-like protein</fullName>
    </submittedName>
</protein>
<accession>A0A6C0QRA7</accession>
<dbReference type="GO" id="GO:0008990">
    <property type="term" value="F:rRNA (guanine-N2-)-methyltransferase activity"/>
    <property type="evidence" value="ECO:0007669"/>
    <property type="project" value="InterPro"/>
</dbReference>
<dbReference type="Proteomes" id="UP000464330">
    <property type="component" value="Chromosome"/>
</dbReference>
<evidence type="ECO:0000313" key="4">
    <source>
        <dbReference type="Proteomes" id="UP000464330"/>
    </source>
</evidence>
<keyword evidence="1" id="KW-0808">Transferase</keyword>
<dbReference type="PANTHER" id="PTHR36112:SF1">
    <property type="entry name" value="RIBOSOMAL RNA SMALL SUBUNIT METHYLTRANSFERASE J"/>
    <property type="match status" value="1"/>
</dbReference>
<evidence type="ECO:0000313" key="2">
    <source>
        <dbReference type="EMBL" id="QHZ51222.1"/>
    </source>
</evidence>
<dbReference type="PANTHER" id="PTHR36112">
    <property type="entry name" value="RIBOSOMAL RNA SMALL SUBUNIT METHYLTRANSFERASE J"/>
    <property type="match status" value="1"/>
</dbReference>
<accession>A0A2L1TZF5</accession>
<name>A0A2L1TZF5_9BACL</name>
<keyword evidence="1" id="KW-0489">Methyltransferase</keyword>
<reference evidence="3" key="1">
    <citation type="submission" date="2017-02" db="EMBL/GenBank/DDBJ databases">
        <title>Delineation of Paenibacillus larvae strains originating from foulbrood outbreaks.</title>
        <authorList>
            <person name="Beims H."/>
            <person name="Bunk B."/>
            <person name="Sproeer C."/>
            <person name="Mohr K.I."/>
            <person name="Pradella S."/>
            <person name="Guenther G."/>
            <person name="Rohde M."/>
            <person name="von der Ohe W."/>
            <person name="Steinert M."/>
        </authorList>
    </citation>
    <scope>NUCLEOTIDE SEQUENCE [LARGE SCALE GENOMIC DNA]</scope>
    <source>
        <strain evidence="3">Eric_III</strain>
    </source>
</reference>
<reference evidence="1 4" key="2">
    <citation type="journal article" date="2020" name="Int. J. Med. Microbiol.">
        <title>Discovery of Paenibacillus larvae ERIC V: Phenotypic and genomic comparison to genotypes ERIC I-IV reveal different inventories of virulence factors which correlate with epidemiological prevalences of American Foulbrood.</title>
        <authorList>
            <person name="Beims H."/>
            <person name="Bunk B."/>
            <person name="Erler S."/>
            <person name="Mohr K.I."/>
            <person name="Sproer C."/>
            <person name="Pradella S."/>
            <person name="Gunther G."/>
            <person name="Rohde M."/>
            <person name="von der Ohe W."/>
            <person name="Steinert M."/>
        </authorList>
    </citation>
    <scope>NUCLEOTIDE SEQUENCE</scope>
    <source>
        <strain evidence="1">Eric_III</strain>
        <strain evidence="2">Eric_V</strain>
    </source>
</reference>
<evidence type="ECO:0000313" key="3">
    <source>
        <dbReference type="Proteomes" id="UP000239833"/>
    </source>
</evidence>
<dbReference type="Proteomes" id="UP000239833">
    <property type="component" value="Chromosome"/>
</dbReference>
<sequence>MNLLGSLRAVKQAGETYLIITTSYQPTEGQLAKAKEAADRLEARFVPRRKFSIPQLMDRYHTEKVILVGKDGLKAYLNSEPPVFFHPSTAFVRAKRILRGEIDIMLQAAGISAGDSVLDCTAGLASDSIVFSLAAGEQGNVISLESEQLLSFLVEEGLKSYVSSLEPVNQAMRRIQILHRNHSDYLKEAETASVDIVYFDPMFRQPIEESSGIYPLRRIANPKAVDPDSIREALRVARKCVVLKEHRDSGEFERLGFSSIIRSNTKIAYGVILCIQ</sequence>
<evidence type="ECO:0000313" key="1">
    <source>
        <dbReference type="EMBL" id="AVF25998.1"/>
    </source>
</evidence>
<dbReference type="EMBL" id="CP019717">
    <property type="protein sequence ID" value="QHZ51222.1"/>
    <property type="molecule type" value="Genomic_DNA"/>
</dbReference>
<dbReference type="InterPro" id="IPR029063">
    <property type="entry name" value="SAM-dependent_MTases_sf"/>
</dbReference>
<proteinExistence type="predicted"/>
<dbReference type="EMBL" id="CP019655">
    <property type="protein sequence ID" value="AVF25998.1"/>
    <property type="molecule type" value="Genomic_DNA"/>
</dbReference>
<gene>
    <name evidence="1" type="ORF">ERICIII_01822</name>
    <name evidence="2" type="ORF">ERICV_02074</name>
</gene>